<keyword evidence="3" id="KW-0808">Transferase</keyword>
<dbReference type="EMBL" id="CP007806">
    <property type="protein sequence ID" value="AIG28821.1"/>
    <property type="molecule type" value="Genomic_DNA"/>
</dbReference>
<feature type="repeat" description="TPR" evidence="1">
    <location>
        <begin position="202"/>
        <end position="235"/>
    </location>
</feature>
<feature type="domain" description="Glycosyltransferase 2-like" evidence="2">
    <location>
        <begin position="7"/>
        <end position="129"/>
    </location>
</feature>
<feature type="repeat" description="TPR" evidence="1">
    <location>
        <begin position="240"/>
        <end position="273"/>
    </location>
</feature>
<dbReference type="InterPro" id="IPR011990">
    <property type="entry name" value="TPR-like_helical_dom_sf"/>
</dbReference>
<dbReference type="KEGG" id="blr:BRLA_c045570"/>
<keyword evidence="3" id="KW-0328">Glycosyltransferase</keyword>
<dbReference type="InterPro" id="IPR029044">
    <property type="entry name" value="Nucleotide-diphossugar_trans"/>
</dbReference>
<dbReference type="Proteomes" id="UP000005850">
    <property type="component" value="Chromosome"/>
</dbReference>
<proteinExistence type="predicted"/>
<keyword evidence="1" id="KW-0802">TPR repeat</keyword>
<dbReference type="AlphaFoldDB" id="A0A075RBS1"/>
<accession>A0A075RBS1</accession>
<protein>
    <submittedName>
        <fullName evidence="3">SPBc2 prophage-derived glycosyltransferase SunS</fullName>
        <ecNumber evidence="3">2.4.1.-</ecNumber>
    </submittedName>
</protein>
<name>A0A075RBS1_BRELA</name>
<dbReference type="PANTHER" id="PTHR43630">
    <property type="entry name" value="POLY-BETA-1,6-N-ACETYL-D-GLUCOSAMINE SYNTHASE"/>
    <property type="match status" value="1"/>
</dbReference>
<dbReference type="SMART" id="SM00028">
    <property type="entry name" value="TPR"/>
    <property type="match status" value="4"/>
</dbReference>
<dbReference type="PROSITE" id="PS50005">
    <property type="entry name" value="TPR"/>
    <property type="match status" value="3"/>
</dbReference>
<dbReference type="RefSeq" id="WP_003334109.1">
    <property type="nucleotide sequence ID" value="NZ_CP007806.1"/>
</dbReference>
<dbReference type="Pfam" id="PF14559">
    <property type="entry name" value="TPR_19"/>
    <property type="match status" value="1"/>
</dbReference>
<sequence length="643" mass="74034">MKQLQISLCMIVCDEEEHLERCLSSAVDTVSEMIIVDTGSQDRSVEIARSYGARVISIPWRGDFSEARNLSLEYATKPWILVLDADEEWVVPPAEQLIEMMDEAEAFGYYVQLQSYVGATGEEFITDSVCRFFRNDERLRFRGMIHEEIATCILEVEPEGVRFSPMVVKHYGCLDHVIAQKNKAARNVSLIQKALLEKPDDPVLIYALGTKYFQQEEYQKARVLFEALLSAVPLRVGYMSDVLLKLAFSYKEMGNTKEAQNMIEEALRHYPDFVDLIELRAILHIEENELDSALALLQKAVLLGDVSHKYTSCSGAGTYRSLYIRGLLYERLLSYEKSCRCYEEALTFQPQFHAVWQRLIRIRGAFNQIQELVEQFQLYKGKLSPQVQSSIVQYLMELNQPQWFTQYQLLLPDAYTHNPLWKGIFLAQLGKEELALLSVREAQQCFHTHMQADKQLEADLLLWAIFLQMNEYAQAYEIVLRLAQRQKEYQALFGWKPGQIIALSRPVYQSCSRALLAIGAWEKWLDLHRSCSPLGWTEEVNDSFAIALLRAPHSIQLQFLQMFLMETHLSSRLLQIAGVLAIQCRKNHEATTLFERLNHSSIEKEQIIAQLGLLYAQAGLAKRWRADILPDQVNSLQFLSIFS</sequence>
<dbReference type="EC" id="2.4.1.-" evidence="3"/>
<evidence type="ECO:0000313" key="4">
    <source>
        <dbReference type="Proteomes" id="UP000005850"/>
    </source>
</evidence>
<dbReference type="InterPro" id="IPR019734">
    <property type="entry name" value="TPR_rpt"/>
</dbReference>
<dbReference type="Gene3D" id="1.25.40.10">
    <property type="entry name" value="Tetratricopeptide repeat domain"/>
    <property type="match status" value="2"/>
</dbReference>
<dbReference type="Gene3D" id="3.90.550.10">
    <property type="entry name" value="Spore Coat Polysaccharide Biosynthesis Protein SpsA, Chain A"/>
    <property type="match status" value="1"/>
</dbReference>
<dbReference type="InterPro" id="IPR001173">
    <property type="entry name" value="Glyco_trans_2-like"/>
</dbReference>
<reference evidence="3 4" key="1">
    <citation type="journal article" date="2011" name="J. Bacteriol.">
        <title>Genome sequence of Brevibacillus laterosporus LMG 15441, a pathogen of invertebrates.</title>
        <authorList>
            <person name="Djukic M."/>
            <person name="Poehlein A."/>
            <person name="Thurmer A."/>
            <person name="Daniel R."/>
        </authorList>
    </citation>
    <scope>NUCLEOTIDE SEQUENCE [LARGE SCALE GENOMIC DNA]</scope>
    <source>
        <strain evidence="3 4">LMG 15441</strain>
    </source>
</reference>
<gene>
    <name evidence="3" type="primary">sunS_2</name>
    <name evidence="3" type="ORF">BRLA_c045570</name>
</gene>
<dbReference type="SUPFAM" id="SSF48452">
    <property type="entry name" value="TPR-like"/>
    <property type="match status" value="1"/>
</dbReference>
<evidence type="ECO:0000256" key="1">
    <source>
        <dbReference type="PROSITE-ProRule" id="PRU00339"/>
    </source>
</evidence>
<dbReference type="eggNOG" id="COG0463">
    <property type="taxonomic scope" value="Bacteria"/>
</dbReference>
<dbReference type="Pfam" id="PF00535">
    <property type="entry name" value="Glycos_transf_2"/>
    <property type="match status" value="1"/>
</dbReference>
<dbReference type="GO" id="GO:0016757">
    <property type="term" value="F:glycosyltransferase activity"/>
    <property type="evidence" value="ECO:0007669"/>
    <property type="project" value="UniProtKB-KW"/>
</dbReference>
<dbReference type="PANTHER" id="PTHR43630:SF2">
    <property type="entry name" value="GLYCOSYLTRANSFERASE"/>
    <property type="match status" value="1"/>
</dbReference>
<dbReference type="HOGENOM" id="CLU_425582_0_0_9"/>
<organism evidence="3 4">
    <name type="scientific">Brevibacillus laterosporus LMG 15441</name>
    <dbReference type="NCBI Taxonomy" id="1042163"/>
    <lineage>
        <taxon>Bacteria</taxon>
        <taxon>Bacillati</taxon>
        <taxon>Bacillota</taxon>
        <taxon>Bacilli</taxon>
        <taxon>Bacillales</taxon>
        <taxon>Paenibacillaceae</taxon>
        <taxon>Brevibacillus</taxon>
    </lineage>
</organism>
<feature type="repeat" description="TPR" evidence="1">
    <location>
        <begin position="319"/>
        <end position="352"/>
    </location>
</feature>
<keyword evidence="4" id="KW-1185">Reference proteome</keyword>
<dbReference type="CDD" id="cd02511">
    <property type="entry name" value="Beta4Glucosyltransferase"/>
    <property type="match status" value="1"/>
</dbReference>
<evidence type="ECO:0000313" key="3">
    <source>
        <dbReference type="EMBL" id="AIG28821.1"/>
    </source>
</evidence>
<dbReference type="SUPFAM" id="SSF53448">
    <property type="entry name" value="Nucleotide-diphospho-sugar transferases"/>
    <property type="match status" value="1"/>
</dbReference>
<dbReference type="eggNOG" id="COG0457">
    <property type="taxonomic scope" value="Bacteria"/>
</dbReference>
<evidence type="ECO:0000259" key="2">
    <source>
        <dbReference type="Pfam" id="PF00535"/>
    </source>
</evidence>
<dbReference type="STRING" id="1042163.BRLA_c045570"/>